<accession>A0A4R2RJR4</accession>
<organism evidence="3 4">
    <name type="scientific">Rhodovulum bhavnagarense</name>
    <dbReference type="NCBI Taxonomy" id="992286"/>
    <lineage>
        <taxon>Bacteria</taxon>
        <taxon>Pseudomonadati</taxon>
        <taxon>Pseudomonadota</taxon>
        <taxon>Alphaproteobacteria</taxon>
        <taxon>Rhodobacterales</taxon>
        <taxon>Paracoccaceae</taxon>
        <taxon>Rhodovulum</taxon>
    </lineage>
</organism>
<dbReference type="Proteomes" id="UP000295050">
    <property type="component" value="Unassembled WGS sequence"/>
</dbReference>
<comment type="similarity">
    <text evidence="1">Belongs to the CIA30 family.</text>
</comment>
<proteinExistence type="inferred from homology"/>
<dbReference type="InterPro" id="IPR013857">
    <property type="entry name" value="NADH-UbQ_OxRdtase-assoc_prot30"/>
</dbReference>
<dbReference type="Pfam" id="PF08547">
    <property type="entry name" value="CIA30"/>
    <property type="match status" value="1"/>
</dbReference>
<evidence type="ECO:0000259" key="2">
    <source>
        <dbReference type="Pfam" id="PF08547"/>
    </source>
</evidence>
<name>A0A4R2RJR4_9RHOB</name>
<dbReference type="AlphaFoldDB" id="A0A4R2RJR4"/>
<sequence>MADTVLDPITRTTAPAWSFLSDRVMGGVSQGLSAYAEEGGTGFLRLTGDVSTANRGGFIQMRRDIRLPAEAEGLILRVRGNGQRYFVHLRMSGIKMPWQFYQAPFETTADWREIRIPLSAFKPSGGFQRPQPEPGRVNSLGIAAYGRDHHAEVALSSLSYY</sequence>
<dbReference type="InterPro" id="IPR008979">
    <property type="entry name" value="Galactose-bd-like_sf"/>
</dbReference>
<reference evidence="3 4" key="1">
    <citation type="submission" date="2019-03" db="EMBL/GenBank/DDBJ databases">
        <title>Genomic Encyclopedia of Type Strains, Phase IV (KMG-IV): sequencing the most valuable type-strain genomes for metagenomic binning, comparative biology and taxonomic classification.</title>
        <authorList>
            <person name="Goeker M."/>
        </authorList>
    </citation>
    <scope>NUCLEOTIDE SEQUENCE [LARGE SCALE GENOMIC DNA]</scope>
    <source>
        <strain evidence="3 4">DSM 24766</strain>
    </source>
</reference>
<protein>
    <submittedName>
        <fullName evidence="3">Complex I intermediate-associated protein 30 (CIA30)</fullName>
    </submittedName>
</protein>
<dbReference type="PANTHER" id="PTHR13194:SF19">
    <property type="entry name" value="NAD(P)-BINDING ROSSMANN-FOLD SUPERFAMILY PROTEIN"/>
    <property type="match status" value="1"/>
</dbReference>
<keyword evidence="4" id="KW-1185">Reference proteome</keyword>
<evidence type="ECO:0000313" key="4">
    <source>
        <dbReference type="Proteomes" id="UP000295050"/>
    </source>
</evidence>
<dbReference type="EMBL" id="SLXU01000001">
    <property type="protein sequence ID" value="TCP62769.1"/>
    <property type="molecule type" value="Genomic_DNA"/>
</dbReference>
<dbReference type="RefSeq" id="WP_243697831.1">
    <property type="nucleotide sequence ID" value="NZ_SLXU01000001.1"/>
</dbReference>
<dbReference type="SUPFAM" id="SSF49785">
    <property type="entry name" value="Galactose-binding domain-like"/>
    <property type="match status" value="1"/>
</dbReference>
<feature type="domain" description="NADH:ubiquinone oxidoreductase intermediate-associated protein 30" evidence="2">
    <location>
        <begin position="13"/>
        <end position="146"/>
    </location>
</feature>
<gene>
    <name evidence="3" type="ORF">EV663_10129</name>
</gene>
<dbReference type="InterPro" id="IPR039131">
    <property type="entry name" value="NDUFAF1"/>
</dbReference>
<evidence type="ECO:0000313" key="3">
    <source>
        <dbReference type="EMBL" id="TCP62769.1"/>
    </source>
</evidence>
<evidence type="ECO:0000256" key="1">
    <source>
        <dbReference type="ARBA" id="ARBA00007884"/>
    </source>
</evidence>
<dbReference type="PANTHER" id="PTHR13194">
    <property type="entry name" value="COMPLEX I INTERMEDIATE-ASSOCIATED PROTEIN 30"/>
    <property type="match status" value="1"/>
</dbReference>
<comment type="caution">
    <text evidence="3">The sequence shown here is derived from an EMBL/GenBank/DDBJ whole genome shotgun (WGS) entry which is preliminary data.</text>
</comment>